<feature type="region of interest" description="Disordered" evidence="1">
    <location>
        <begin position="44"/>
        <end position="113"/>
    </location>
</feature>
<evidence type="ECO:0000313" key="2">
    <source>
        <dbReference type="EMBL" id="CAK9071452.1"/>
    </source>
</evidence>
<reference evidence="2 3" key="1">
    <citation type="submission" date="2024-02" db="EMBL/GenBank/DDBJ databases">
        <authorList>
            <person name="Chen Y."/>
            <person name="Shah S."/>
            <person name="Dougan E. K."/>
            <person name="Thang M."/>
            <person name="Chan C."/>
        </authorList>
    </citation>
    <scope>NUCLEOTIDE SEQUENCE [LARGE SCALE GENOMIC DNA]</scope>
</reference>
<gene>
    <name evidence="2" type="ORF">SCF082_LOCUS35364</name>
</gene>
<name>A0ABP0P7H0_9DINO</name>
<protein>
    <submittedName>
        <fullName evidence="2">Uncharacterized protein</fullName>
    </submittedName>
</protein>
<accession>A0ABP0P7H0</accession>
<dbReference type="EMBL" id="CAXAMM010033514">
    <property type="protein sequence ID" value="CAK9071452.1"/>
    <property type="molecule type" value="Genomic_DNA"/>
</dbReference>
<comment type="caution">
    <text evidence="2">The sequence shown here is derived from an EMBL/GenBank/DDBJ whole genome shotgun (WGS) entry which is preliminary data.</text>
</comment>
<evidence type="ECO:0000256" key="1">
    <source>
        <dbReference type="SAM" id="MobiDB-lite"/>
    </source>
</evidence>
<proteinExistence type="predicted"/>
<sequence>MSEALEAALRDIIGPLETSHLKDLLHRAENDVAKAVNLHYDANATPRSASGAPGTSAPSGGEGSGARKRPSSILDFSTKRPATGEVAGPPGATTSAATSKGTTSVAPLAERMRPERLEDLVGQEEGLSASLRQAVQ</sequence>
<feature type="non-terminal residue" evidence="2">
    <location>
        <position position="136"/>
    </location>
</feature>
<feature type="compositionally biased region" description="Low complexity" evidence="1">
    <location>
        <begin position="48"/>
        <end position="59"/>
    </location>
</feature>
<evidence type="ECO:0000313" key="3">
    <source>
        <dbReference type="Proteomes" id="UP001642464"/>
    </source>
</evidence>
<keyword evidence="3" id="KW-1185">Reference proteome</keyword>
<dbReference type="Proteomes" id="UP001642464">
    <property type="component" value="Unassembled WGS sequence"/>
</dbReference>
<feature type="compositionally biased region" description="Low complexity" evidence="1">
    <location>
        <begin position="86"/>
        <end position="106"/>
    </location>
</feature>
<organism evidence="2 3">
    <name type="scientific">Durusdinium trenchii</name>
    <dbReference type="NCBI Taxonomy" id="1381693"/>
    <lineage>
        <taxon>Eukaryota</taxon>
        <taxon>Sar</taxon>
        <taxon>Alveolata</taxon>
        <taxon>Dinophyceae</taxon>
        <taxon>Suessiales</taxon>
        <taxon>Symbiodiniaceae</taxon>
        <taxon>Durusdinium</taxon>
    </lineage>
</organism>